<evidence type="ECO:0000313" key="2">
    <source>
        <dbReference type="EMBL" id="JAD53542.1"/>
    </source>
</evidence>
<evidence type="ECO:0000256" key="1">
    <source>
        <dbReference type="SAM" id="Phobius"/>
    </source>
</evidence>
<dbReference type="EMBL" id="GBRH01244353">
    <property type="protein sequence ID" value="JAD53542.1"/>
    <property type="molecule type" value="Transcribed_RNA"/>
</dbReference>
<keyword evidence="1" id="KW-0812">Transmembrane</keyword>
<sequence length="51" mass="5915">MEQSDLCDSRVKQALSIYLSLYHFRPRLEFRTAMLYLVSVLSSVICISVTM</sequence>
<reference evidence="2" key="2">
    <citation type="journal article" date="2015" name="Data Brief">
        <title>Shoot transcriptome of the giant reed, Arundo donax.</title>
        <authorList>
            <person name="Barrero R.A."/>
            <person name="Guerrero F.D."/>
            <person name="Moolhuijzen P."/>
            <person name="Goolsby J.A."/>
            <person name="Tidwell J."/>
            <person name="Bellgard S.E."/>
            <person name="Bellgard M.I."/>
        </authorList>
    </citation>
    <scope>NUCLEOTIDE SEQUENCE</scope>
    <source>
        <tissue evidence="2">Shoot tissue taken approximately 20 cm above the soil surface</tissue>
    </source>
</reference>
<proteinExistence type="predicted"/>
<dbReference type="AlphaFoldDB" id="A0A0A9B2K8"/>
<accession>A0A0A9B2K8</accession>
<keyword evidence="1" id="KW-1133">Transmembrane helix</keyword>
<name>A0A0A9B2K8_ARUDO</name>
<feature type="transmembrane region" description="Helical" evidence="1">
    <location>
        <begin position="33"/>
        <end position="50"/>
    </location>
</feature>
<reference evidence="2" key="1">
    <citation type="submission" date="2014-09" db="EMBL/GenBank/DDBJ databases">
        <authorList>
            <person name="Magalhaes I.L.F."/>
            <person name="Oliveira U."/>
            <person name="Santos F.R."/>
            <person name="Vidigal T.H.D.A."/>
            <person name="Brescovit A.D."/>
            <person name="Santos A.J."/>
        </authorList>
    </citation>
    <scope>NUCLEOTIDE SEQUENCE</scope>
    <source>
        <tissue evidence="2">Shoot tissue taken approximately 20 cm above the soil surface</tissue>
    </source>
</reference>
<organism evidence="2">
    <name type="scientific">Arundo donax</name>
    <name type="common">Giant reed</name>
    <name type="synonym">Donax arundinaceus</name>
    <dbReference type="NCBI Taxonomy" id="35708"/>
    <lineage>
        <taxon>Eukaryota</taxon>
        <taxon>Viridiplantae</taxon>
        <taxon>Streptophyta</taxon>
        <taxon>Embryophyta</taxon>
        <taxon>Tracheophyta</taxon>
        <taxon>Spermatophyta</taxon>
        <taxon>Magnoliopsida</taxon>
        <taxon>Liliopsida</taxon>
        <taxon>Poales</taxon>
        <taxon>Poaceae</taxon>
        <taxon>PACMAD clade</taxon>
        <taxon>Arundinoideae</taxon>
        <taxon>Arundineae</taxon>
        <taxon>Arundo</taxon>
    </lineage>
</organism>
<protein>
    <submittedName>
        <fullName evidence="2">Uncharacterized protein</fullName>
    </submittedName>
</protein>
<keyword evidence="1" id="KW-0472">Membrane</keyword>